<keyword evidence="6" id="KW-1185">Reference proteome</keyword>
<dbReference type="GO" id="GO:0004869">
    <property type="term" value="F:cysteine-type endopeptidase inhibitor activity"/>
    <property type="evidence" value="ECO:0007669"/>
    <property type="project" value="UniProtKB-KW"/>
</dbReference>
<evidence type="ECO:0000256" key="2">
    <source>
        <dbReference type="ARBA" id="ARBA00022704"/>
    </source>
</evidence>
<gene>
    <name evidence="5" type="ORF">ACH5RR_014695</name>
</gene>
<proteinExistence type="predicted"/>
<feature type="signal peptide" evidence="3">
    <location>
        <begin position="1"/>
        <end position="23"/>
    </location>
</feature>
<name>A0ABD2ZSP7_9GENT</name>
<evidence type="ECO:0000259" key="4">
    <source>
        <dbReference type="Pfam" id="PF16845"/>
    </source>
</evidence>
<feature type="domain" description="Cystatin" evidence="4">
    <location>
        <begin position="37"/>
        <end position="113"/>
    </location>
</feature>
<dbReference type="AlphaFoldDB" id="A0ABD2ZSP7"/>
<comment type="caution">
    <text evidence="5">The sequence shown here is derived from an EMBL/GenBank/DDBJ whole genome shotgun (WGS) entry which is preliminary data.</text>
</comment>
<dbReference type="PANTHER" id="PTHR47364">
    <property type="entry name" value="CYSTEINE PROTEINASE INHIBITOR 5"/>
    <property type="match status" value="1"/>
</dbReference>
<sequence>MSLNFYSFHILTILLLAAAFSFAHKDNSQEVDWKEIDINNPKVVESAKFAVDEHNKQKNTKLEVKSVERAQAYSPRENELELRIFFQASDGKYVADLRFRPWEDIKILISFKRIIDATIN</sequence>
<dbReference type="PANTHER" id="PTHR47364:SF2">
    <property type="entry name" value="CYSTEINE PROTEINASE INHIBITOR 5"/>
    <property type="match status" value="1"/>
</dbReference>
<evidence type="ECO:0000313" key="6">
    <source>
        <dbReference type="Proteomes" id="UP001630127"/>
    </source>
</evidence>
<reference evidence="5 6" key="1">
    <citation type="submission" date="2024-11" db="EMBL/GenBank/DDBJ databases">
        <title>A near-complete genome assembly of Cinchona calisaya.</title>
        <authorList>
            <person name="Lian D.C."/>
            <person name="Zhao X.W."/>
            <person name="Wei L."/>
        </authorList>
    </citation>
    <scope>NUCLEOTIDE SEQUENCE [LARGE SCALE GENOMIC DNA]</scope>
    <source>
        <tissue evidence="5">Nenye</tissue>
    </source>
</reference>
<dbReference type="InterPro" id="IPR000010">
    <property type="entry name" value="Cystatin_dom"/>
</dbReference>
<evidence type="ECO:0000256" key="1">
    <source>
        <dbReference type="ARBA" id="ARBA00022690"/>
    </source>
</evidence>
<keyword evidence="1" id="KW-0646">Protease inhibitor</keyword>
<feature type="chain" id="PRO_5044769705" description="Cystatin domain-containing protein" evidence="3">
    <location>
        <begin position="24"/>
        <end position="120"/>
    </location>
</feature>
<dbReference type="Gene3D" id="3.10.450.10">
    <property type="match status" value="1"/>
</dbReference>
<protein>
    <recommendedName>
        <fullName evidence="4">Cystatin domain-containing protein</fullName>
    </recommendedName>
</protein>
<dbReference type="EMBL" id="JBJUIK010000007">
    <property type="protein sequence ID" value="KAL3521861.1"/>
    <property type="molecule type" value="Genomic_DNA"/>
</dbReference>
<dbReference type="Pfam" id="PF16845">
    <property type="entry name" value="SQAPI"/>
    <property type="match status" value="1"/>
</dbReference>
<dbReference type="InterPro" id="IPR046350">
    <property type="entry name" value="Cystatin_sf"/>
</dbReference>
<organism evidence="5 6">
    <name type="scientific">Cinchona calisaya</name>
    <dbReference type="NCBI Taxonomy" id="153742"/>
    <lineage>
        <taxon>Eukaryota</taxon>
        <taxon>Viridiplantae</taxon>
        <taxon>Streptophyta</taxon>
        <taxon>Embryophyta</taxon>
        <taxon>Tracheophyta</taxon>
        <taxon>Spermatophyta</taxon>
        <taxon>Magnoliopsida</taxon>
        <taxon>eudicotyledons</taxon>
        <taxon>Gunneridae</taxon>
        <taxon>Pentapetalae</taxon>
        <taxon>asterids</taxon>
        <taxon>lamiids</taxon>
        <taxon>Gentianales</taxon>
        <taxon>Rubiaceae</taxon>
        <taxon>Cinchonoideae</taxon>
        <taxon>Cinchoneae</taxon>
        <taxon>Cinchona</taxon>
    </lineage>
</organism>
<keyword evidence="2" id="KW-0789">Thiol protease inhibitor</keyword>
<keyword evidence="3" id="KW-0732">Signal</keyword>
<dbReference type="Proteomes" id="UP001630127">
    <property type="component" value="Unassembled WGS sequence"/>
</dbReference>
<accession>A0ABD2ZSP7</accession>
<evidence type="ECO:0000313" key="5">
    <source>
        <dbReference type="EMBL" id="KAL3521861.1"/>
    </source>
</evidence>
<dbReference type="SUPFAM" id="SSF54403">
    <property type="entry name" value="Cystatin/monellin"/>
    <property type="match status" value="1"/>
</dbReference>
<evidence type="ECO:0000256" key="3">
    <source>
        <dbReference type="SAM" id="SignalP"/>
    </source>
</evidence>
<dbReference type="CDD" id="cd00042">
    <property type="entry name" value="CY"/>
    <property type="match status" value="1"/>
</dbReference>